<dbReference type="InterPro" id="IPR036735">
    <property type="entry name" value="NGN_dom_sf"/>
</dbReference>
<dbReference type="GO" id="GO:0006354">
    <property type="term" value="P:DNA-templated transcription elongation"/>
    <property type="evidence" value="ECO:0007669"/>
    <property type="project" value="UniProtKB-UniRule"/>
</dbReference>
<evidence type="ECO:0000259" key="8">
    <source>
        <dbReference type="SMART" id="SM00738"/>
    </source>
</evidence>
<evidence type="ECO:0000256" key="1">
    <source>
        <dbReference type="ARBA" id="ARBA00022472"/>
    </source>
</evidence>
<dbReference type="PATRIC" id="fig|1618350.3.peg.845"/>
<keyword evidence="2 5" id="KW-0889">Transcription antitermination</keyword>
<dbReference type="Pfam" id="PF02357">
    <property type="entry name" value="NusG"/>
    <property type="match status" value="1"/>
</dbReference>
<dbReference type="PANTHER" id="PTHR30265">
    <property type="entry name" value="RHO-INTERACTING TRANSCRIPTION TERMINATION FACTOR NUSG"/>
    <property type="match status" value="1"/>
</dbReference>
<dbReference type="InterPro" id="IPR047050">
    <property type="entry name" value="NGN"/>
</dbReference>
<name>A0A0G0BIZ8_UNCC3</name>
<dbReference type="Proteomes" id="UP000034581">
    <property type="component" value="Unassembled WGS sequence"/>
</dbReference>
<dbReference type="InterPro" id="IPR005824">
    <property type="entry name" value="KOW"/>
</dbReference>
<dbReference type="Gene3D" id="3.30.70.940">
    <property type="entry name" value="NusG, N-terminal domain"/>
    <property type="match status" value="1"/>
</dbReference>
<sequence length="180" mass="20534">MKQKLSTKPEWFVVHVYSGHEQKVSATLKKRIKSLNIEDKIFDIMIPTQEKIEIKEGKRKNIRERILPGYILVKMLMSDETWFVVRNTPGVTGFVGFASRPIPLPEAEVKTIFKYSKMKAPKYKASFSKGEAVKIIDGPFADFVGSVEEINEDQGKLKVLVSIFGRETPVELDFLQVSKL</sequence>
<dbReference type="FunFam" id="2.30.30.30:FF:000002">
    <property type="entry name" value="Transcription termination/antitermination factor NusG"/>
    <property type="match status" value="1"/>
</dbReference>
<dbReference type="GO" id="GO:0032784">
    <property type="term" value="P:regulation of DNA-templated transcription elongation"/>
    <property type="evidence" value="ECO:0007669"/>
    <property type="project" value="InterPro"/>
</dbReference>
<dbReference type="GO" id="GO:0006353">
    <property type="term" value="P:DNA-templated transcription termination"/>
    <property type="evidence" value="ECO:0007669"/>
    <property type="project" value="UniProtKB-UniRule"/>
</dbReference>
<evidence type="ECO:0000259" key="9">
    <source>
        <dbReference type="SMART" id="SM00739"/>
    </source>
</evidence>
<dbReference type="EMBL" id="LBQB01000006">
    <property type="protein sequence ID" value="KKP69469.1"/>
    <property type="molecule type" value="Genomic_DNA"/>
</dbReference>
<dbReference type="InterPro" id="IPR008991">
    <property type="entry name" value="Translation_prot_SH3-like_sf"/>
</dbReference>
<evidence type="ECO:0000313" key="10">
    <source>
        <dbReference type="EMBL" id="KKP69469.1"/>
    </source>
</evidence>
<dbReference type="CDD" id="cd06091">
    <property type="entry name" value="KOW_NusG"/>
    <property type="match status" value="1"/>
</dbReference>
<dbReference type="GO" id="GO:0005829">
    <property type="term" value="C:cytosol"/>
    <property type="evidence" value="ECO:0007669"/>
    <property type="project" value="UniProtKB-ARBA"/>
</dbReference>
<keyword evidence="3 5" id="KW-0805">Transcription regulation</keyword>
<dbReference type="InterPro" id="IPR043425">
    <property type="entry name" value="NusG-like"/>
</dbReference>
<dbReference type="STRING" id="1618350.UR67_C0006G0036"/>
<dbReference type="SUPFAM" id="SSF50104">
    <property type="entry name" value="Translation proteins SH3-like domain"/>
    <property type="match status" value="1"/>
</dbReference>
<feature type="domain" description="KOW" evidence="9">
    <location>
        <begin position="126"/>
        <end position="153"/>
    </location>
</feature>
<dbReference type="SMART" id="SM00738">
    <property type="entry name" value="NGN"/>
    <property type="match status" value="1"/>
</dbReference>
<dbReference type="InterPro" id="IPR015869">
    <property type="entry name" value="Transcrpt_antiterm_NusG_bac_CS"/>
</dbReference>
<evidence type="ECO:0000313" key="11">
    <source>
        <dbReference type="Proteomes" id="UP000034581"/>
    </source>
</evidence>
<dbReference type="Pfam" id="PF00467">
    <property type="entry name" value="KOW"/>
    <property type="match status" value="1"/>
</dbReference>
<gene>
    <name evidence="5" type="primary">nusG</name>
    <name evidence="10" type="ORF">UR67_C0006G0036</name>
</gene>
<dbReference type="InterPro" id="IPR001062">
    <property type="entry name" value="Transcrpt_antiterm_NusG"/>
</dbReference>
<evidence type="ECO:0000256" key="4">
    <source>
        <dbReference type="ARBA" id="ARBA00023163"/>
    </source>
</evidence>
<organism evidence="10 11">
    <name type="scientific">candidate division CPR3 bacterium GW2011_GWF2_35_18</name>
    <dbReference type="NCBI Taxonomy" id="1618350"/>
    <lineage>
        <taxon>Bacteria</taxon>
        <taxon>Bacteria division CPR3</taxon>
    </lineage>
</organism>
<proteinExistence type="inferred from homology"/>
<comment type="similarity">
    <text evidence="5 7">Belongs to the NusG family.</text>
</comment>
<reference evidence="10 11" key="1">
    <citation type="journal article" date="2015" name="Nature">
        <title>rRNA introns, odd ribosomes, and small enigmatic genomes across a large radiation of phyla.</title>
        <authorList>
            <person name="Brown C.T."/>
            <person name="Hug L.A."/>
            <person name="Thomas B.C."/>
            <person name="Sharon I."/>
            <person name="Castelle C.J."/>
            <person name="Singh A."/>
            <person name="Wilkins M.J."/>
            <person name="Williams K.H."/>
            <person name="Banfield J.F."/>
        </authorList>
    </citation>
    <scope>NUCLEOTIDE SEQUENCE [LARGE SCALE GENOMIC DNA]</scope>
</reference>
<keyword evidence="4 5" id="KW-0804">Transcription</keyword>
<dbReference type="AlphaFoldDB" id="A0A0G0BIZ8"/>
<comment type="function">
    <text evidence="5 7">Participates in transcription elongation, termination and antitermination.</text>
</comment>
<evidence type="ECO:0000256" key="7">
    <source>
        <dbReference type="RuleBase" id="RU000538"/>
    </source>
</evidence>
<dbReference type="SUPFAM" id="SSF82679">
    <property type="entry name" value="N-utilization substance G protein NusG, N-terminal domain"/>
    <property type="match status" value="1"/>
</dbReference>
<dbReference type="PROSITE" id="PS01014">
    <property type="entry name" value="NUSG"/>
    <property type="match status" value="1"/>
</dbReference>
<dbReference type="SMART" id="SM00739">
    <property type="entry name" value="KOW"/>
    <property type="match status" value="1"/>
</dbReference>
<dbReference type="NCBIfam" id="TIGR00922">
    <property type="entry name" value="nusG"/>
    <property type="match status" value="1"/>
</dbReference>
<dbReference type="CDD" id="cd09891">
    <property type="entry name" value="NGN_Bact_1"/>
    <property type="match status" value="1"/>
</dbReference>
<dbReference type="InterPro" id="IPR014722">
    <property type="entry name" value="Rib_uL2_dom2"/>
</dbReference>
<dbReference type="Gene3D" id="2.30.30.30">
    <property type="match status" value="1"/>
</dbReference>
<evidence type="ECO:0000256" key="3">
    <source>
        <dbReference type="ARBA" id="ARBA00023015"/>
    </source>
</evidence>
<dbReference type="PRINTS" id="PR00338">
    <property type="entry name" value="NUSGTNSCPFCT"/>
</dbReference>
<dbReference type="PANTHER" id="PTHR30265:SF2">
    <property type="entry name" value="TRANSCRIPTION TERMINATION_ANTITERMINATION PROTEIN NUSG"/>
    <property type="match status" value="1"/>
</dbReference>
<dbReference type="HAMAP" id="MF_00948">
    <property type="entry name" value="NusG"/>
    <property type="match status" value="1"/>
</dbReference>
<feature type="domain" description="NusG-like N-terminal" evidence="8">
    <location>
        <begin position="8"/>
        <end position="116"/>
    </location>
</feature>
<dbReference type="InterPro" id="IPR006645">
    <property type="entry name" value="NGN-like_dom"/>
</dbReference>
<evidence type="ECO:0000256" key="5">
    <source>
        <dbReference type="HAMAP-Rule" id="MF_00948"/>
    </source>
</evidence>
<dbReference type="FunFam" id="3.30.70.940:FF:000002">
    <property type="entry name" value="Transcription termination/antitermination protein NusG"/>
    <property type="match status" value="1"/>
</dbReference>
<accession>A0A0G0BIZ8</accession>
<protein>
    <recommendedName>
        <fullName evidence="5 6">Transcription termination/antitermination protein NusG</fullName>
    </recommendedName>
</protein>
<keyword evidence="1 5" id="KW-0806">Transcription termination</keyword>
<evidence type="ECO:0000256" key="2">
    <source>
        <dbReference type="ARBA" id="ARBA00022814"/>
    </source>
</evidence>
<evidence type="ECO:0000256" key="6">
    <source>
        <dbReference type="NCBIfam" id="TIGR00922"/>
    </source>
</evidence>
<comment type="caution">
    <text evidence="10">The sequence shown here is derived from an EMBL/GenBank/DDBJ whole genome shotgun (WGS) entry which is preliminary data.</text>
</comment>
<dbReference type="GO" id="GO:0031564">
    <property type="term" value="P:transcription antitermination"/>
    <property type="evidence" value="ECO:0007669"/>
    <property type="project" value="UniProtKB-UniRule"/>
</dbReference>